<dbReference type="RefSeq" id="WP_353734885.1">
    <property type="nucleotide sequence ID" value="NZ_CAWOLW010000268.1"/>
</dbReference>
<evidence type="ECO:0000259" key="1">
    <source>
        <dbReference type="Pfam" id="PF13358"/>
    </source>
</evidence>
<sequence>MDRAFIYTRDKMSEKLSEWKEKKLEIFWCQTYSPKHNLIEILWKFIKY</sequence>
<feature type="domain" description="Tc1-like transposase DDE" evidence="1">
    <location>
        <begin position="1"/>
        <end position="47"/>
    </location>
</feature>
<name>A0A3N6QP37_9CYAN</name>
<evidence type="ECO:0000313" key="2">
    <source>
        <dbReference type="EMBL" id="RQH47554.1"/>
    </source>
</evidence>
<reference evidence="2 3" key="1">
    <citation type="journal article" date="2018" name="ACS Chem. Biol.">
        <title>Ketoreductase domain dysfunction expands chemodiversity: malyngamide biosynthesis in the cyanobacterium Okeania hirsuta.</title>
        <authorList>
            <person name="Moss N.A."/>
            <person name="Leao T."/>
            <person name="Rankin M."/>
            <person name="McCullough T.M."/>
            <person name="Qu P."/>
            <person name="Korobeynikov A."/>
            <person name="Smith J.L."/>
            <person name="Gerwick L."/>
            <person name="Gerwick W.H."/>
        </authorList>
    </citation>
    <scope>NUCLEOTIDE SEQUENCE [LARGE SCALE GENOMIC DNA]</scope>
    <source>
        <strain evidence="2 3">PAB10Feb10-1</strain>
    </source>
</reference>
<organism evidence="2 3">
    <name type="scientific">Okeania hirsuta</name>
    <dbReference type="NCBI Taxonomy" id="1458930"/>
    <lineage>
        <taxon>Bacteria</taxon>
        <taxon>Bacillati</taxon>
        <taxon>Cyanobacteriota</taxon>
        <taxon>Cyanophyceae</taxon>
        <taxon>Oscillatoriophycideae</taxon>
        <taxon>Oscillatoriales</taxon>
        <taxon>Microcoleaceae</taxon>
        <taxon>Okeania</taxon>
    </lineage>
</organism>
<evidence type="ECO:0000313" key="3">
    <source>
        <dbReference type="Proteomes" id="UP000269154"/>
    </source>
</evidence>
<dbReference type="Proteomes" id="UP000269154">
    <property type="component" value="Unassembled WGS sequence"/>
</dbReference>
<gene>
    <name evidence="2" type="ORF">D5R40_08655</name>
</gene>
<dbReference type="InterPro" id="IPR038717">
    <property type="entry name" value="Tc1-like_DDE_dom"/>
</dbReference>
<protein>
    <recommendedName>
        <fullName evidence="1">Tc1-like transposase DDE domain-containing protein</fullName>
    </recommendedName>
</protein>
<comment type="caution">
    <text evidence="2">The sequence shown here is derived from an EMBL/GenBank/DDBJ whole genome shotgun (WGS) entry which is preliminary data.</text>
</comment>
<keyword evidence="3" id="KW-1185">Reference proteome</keyword>
<accession>A0A3N6QP37</accession>
<dbReference type="AlphaFoldDB" id="A0A3N6QP37"/>
<dbReference type="EMBL" id="RCBY01000034">
    <property type="protein sequence ID" value="RQH47554.1"/>
    <property type="molecule type" value="Genomic_DNA"/>
</dbReference>
<dbReference type="Pfam" id="PF13358">
    <property type="entry name" value="DDE_3"/>
    <property type="match status" value="1"/>
</dbReference>
<proteinExistence type="predicted"/>